<reference evidence="2 3" key="1">
    <citation type="submission" date="2015-03" db="EMBL/GenBank/DDBJ databases">
        <authorList>
            <person name="Hassan Y.I."/>
            <person name="Lepp D."/>
            <person name="Li X.-Z."/>
            <person name="Zhou T."/>
        </authorList>
    </citation>
    <scope>NUCLEOTIDE SEQUENCE [LARGE SCALE GENOMIC DNA]</scope>
    <source>
        <strain evidence="2 3">BD-c194</strain>
    </source>
</reference>
<organism evidence="2 3">
    <name type="scientific">Devosia geojensis</name>
    <dbReference type="NCBI Taxonomy" id="443610"/>
    <lineage>
        <taxon>Bacteria</taxon>
        <taxon>Pseudomonadati</taxon>
        <taxon>Pseudomonadota</taxon>
        <taxon>Alphaproteobacteria</taxon>
        <taxon>Hyphomicrobiales</taxon>
        <taxon>Devosiaceae</taxon>
        <taxon>Devosia</taxon>
    </lineage>
</organism>
<feature type="chain" id="PRO_5002486838" description="DUF4864 domain-containing protein" evidence="1">
    <location>
        <begin position="20"/>
        <end position="137"/>
    </location>
</feature>
<evidence type="ECO:0000313" key="3">
    <source>
        <dbReference type="Proteomes" id="UP000033632"/>
    </source>
</evidence>
<dbReference type="InterPro" id="IPR032347">
    <property type="entry name" value="DUF4864"/>
</dbReference>
<evidence type="ECO:0000313" key="2">
    <source>
        <dbReference type="EMBL" id="KKB13250.1"/>
    </source>
</evidence>
<proteinExistence type="predicted"/>
<dbReference type="Proteomes" id="UP000033632">
    <property type="component" value="Unassembled WGS sequence"/>
</dbReference>
<comment type="caution">
    <text evidence="2">The sequence shown here is derived from an EMBL/GenBank/DDBJ whole genome shotgun (WGS) entry which is preliminary data.</text>
</comment>
<dbReference type="PATRIC" id="fig|443610.3.peg.3064"/>
<dbReference type="Pfam" id="PF16156">
    <property type="entry name" value="DUF4864"/>
    <property type="match status" value="1"/>
</dbReference>
<dbReference type="RefSeq" id="WP_046107094.1">
    <property type="nucleotide sequence ID" value="NZ_JZEX01000043.1"/>
</dbReference>
<feature type="signal peptide" evidence="1">
    <location>
        <begin position="1"/>
        <end position="19"/>
    </location>
</feature>
<dbReference type="AlphaFoldDB" id="A0A0F5FXF3"/>
<dbReference type="EMBL" id="JZEX01000043">
    <property type="protein sequence ID" value="KKB13250.1"/>
    <property type="molecule type" value="Genomic_DNA"/>
</dbReference>
<evidence type="ECO:0000256" key="1">
    <source>
        <dbReference type="SAM" id="SignalP"/>
    </source>
</evidence>
<accession>A0A0F5FXF3</accession>
<sequence length="137" mass="14742">MRLLAVLVFSLLALAGATGQEEKGMPWQAVITSQIEAFRAEDSAGALALAGAGFKAQFDDPDVFYLAVLAAGYGPLLQSRSHTFGEFERMGEQGALQVVLIVGPEQALYTAIFQMREEPEGWRVHGVMLARDEGVGI</sequence>
<keyword evidence="1" id="KW-0732">Signal</keyword>
<dbReference type="STRING" id="443610.VE25_02925"/>
<keyword evidence="3" id="KW-1185">Reference proteome</keyword>
<dbReference type="OrthoDB" id="9130422at2"/>
<protein>
    <recommendedName>
        <fullName evidence="4">DUF4864 domain-containing protein</fullName>
    </recommendedName>
</protein>
<gene>
    <name evidence="2" type="ORF">VE25_02925</name>
</gene>
<evidence type="ECO:0008006" key="4">
    <source>
        <dbReference type="Google" id="ProtNLM"/>
    </source>
</evidence>
<name>A0A0F5FXF3_9HYPH</name>